<keyword evidence="8" id="KW-0325">Glycoprotein</keyword>
<evidence type="ECO:0000256" key="4">
    <source>
        <dbReference type="ARBA" id="ARBA00022622"/>
    </source>
</evidence>
<organism evidence="13 14">
    <name type="scientific">Morus notabilis</name>
    <dbReference type="NCBI Taxonomy" id="981085"/>
    <lineage>
        <taxon>Eukaryota</taxon>
        <taxon>Viridiplantae</taxon>
        <taxon>Streptophyta</taxon>
        <taxon>Embryophyta</taxon>
        <taxon>Tracheophyta</taxon>
        <taxon>Spermatophyta</taxon>
        <taxon>Magnoliopsida</taxon>
        <taxon>eudicotyledons</taxon>
        <taxon>Gunneridae</taxon>
        <taxon>Pentapetalae</taxon>
        <taxon>rosids</taxon>
        <taxon>fabids</taxon>
        <taxon>Rosales</taxon>
        <taxon>Moraceae</taxon>
        <taxon>Moreae</taxon>
        <taxon>Morus</taxon>
    </lineage>
</organism>
<dbReference type="Proteomes" id="UP000030645">
    <property type="component" value="Unassembled WGS sequence"/>
</dbReference>
<dbReference type="Pfam" id="PF02469">
    <property type="entry name" value="Fasciclin"/>
    <property type="match status" value="1"/>
</dbReference>
<dbReference type="FunFam" id="2.30.180.10:FF:000006">
    <property type="entry name" value="Fasciclin-like arabinogalactan protein 11"/>
    <property type="match status" value="1"/>
</dbReference>
<evidence type="ECO:0000259" key="12">
    <source>
        <dbReference type="PROSITE" id="PS50213"/>
    </source>
</evidence>
<gene>
    <name evidence="13" type="ORF">L484_000577</name>
</gene>
<evidence type="ECO:0000256" key="2">
    <source>
        <dbReference type="ARBA" id="ARBA00007843"/>
    </source>
</evidence>
<evidence type="ECO:0000256" key="9">
    <source>
        <dbReference type="ARBA" id="ARBA00024686"/>
    </source>
</evidence>
<dbReference type="InterPro" id="IPR000782">
    <property type="entry name" value="FAS1_domain"/>
</dbReference>
<dbReference type="PANTHER" id="PTHR32077">
    <property type="entry name" value="FASCICLIN-LIKE ARABINOGALACTAN PROTEIN"/>
    <property type="match status" value="1"/>
</dbReference>
<evidence type="ECO:0000313" key="14">
    <source>
        <dbReference type="Proteomes" id="UP000030645"/>
    </source>
</evidence>
<keyword evidence="7" id="KW-0472">Membrane</keyword>
<feature type="compositionally biased region" description="Low complexity" evidence="10">
    <location>
        <begin position="246"/>
        <end position="259"/>
    </location>
</feature>
<evidence type="ECO:0000256" key="6">
    <source>
        <dbReference type="ARBA" id="ARBA00022974"/>
    </source>
</evidence>
<dbReference type="KEGG" id="mnt:21384206"/>
<keyword evidence="14" id="KW-1185">Reference proteome</keyword>
<evidence type="ECO:0000256" key="11">
    <source>
        <dbReference type="SAM" id="SignalP"/>
    </source>
</evidence>
<dbReference type="GO" id="GO:0098552">
    <property type="term" value="C:side of membrane"/>
    <property type="evidence" value="ECO:0007669"/>
    <property type="project" value="UniProtKB-KW"/>
</dbReference>
<keyword evidence="5 11" id="KW-0732">Signal</keyword>
<proteinExistence type="inferred from homology"/>
<keyword evidence="4" id="KW-0449">Lipoprotein</keyword>
<feature type="compositionally biased region" description="Low complexity" evidence="10">
    <location>
        <begin position="37"/>
        <end position="55"/>
    </location>
</feature>
<dbReference type="EMBL" id="KE623395">
    <property type="protein sequence ID" value="EXC45355.1"/>
    <property type="molecule type" value="Genomic_DNA"/>
</dbReference>
<evidence type="ECO:0000256" key="1">
    <source>
        <dbReference type="ARBA" id="ARBA00004609"/>
    </source>
</evidence>
<keyword evidence="6" id="KW-0654">Proteoglycan</keyword>
<feature type="signal peptide" evidence="11">
    <location>
        <begin position="1"/>
        <end position="21"/>
    </location>
</feature>
<name>W9T284_9ROSA</name>
<evidence type="ECO:0000256" key="3">
    <source>
        <dbReference type="ARBA" id="ARBA00022475"/>
    </source>
</evidence>
<dbReference type="InterPro" id="IPR045003">
    <property type="entry name" value="FLA_A"/>
</dbReference>
<comment type="function">
    <text evidence="9">May be a cell surface adhesion protein.</text>
</comment>
<dbReference type="SMART" id="SM00554">
    <property type="entry name" value="FAS1"/>
    <property type="match status" value="1"/>
</dbReference>
<feature type="chain" id="PRO_5004930528" description="FAS1 domain-containing protein" evidence="11">
    <location>
        <begin position="22"/>
        <end position="294"/>
    </location>
</feature>
<evidence type="ECO:0000256" key="5">
    <source>
        <dbReference type="ARBA" id="ARBA00022729"/>
    </source>
</evidence>
<dbReference type="AlphaFoldDB" id="W9T284"/>
<reference evidence="14" key="1">
    <citation type="submission" date="2013-01" db="EMBL/GenBank/DDBJ databases">
        <title>Draft Genome Sequence of a Mulberry Tree, Morus notabilis C.K. Schneid.</title>
        <authorList>
            <person name="He N."/>
            <person name="Zhao S."/>
        </authorList>
    </citation>
    <scope>NUCLEOTIDE SEQUENCE</scope>
</reference>
<dbReference type="Gene3D" id="2.30.180.10">
    <property type="entry name" value="FAS1 domain"/>
    <property type="match status" value="1"/>
</dbReference>
<accession>W9T284</accession>
<dbReference type="GO" id="GO:0009834">
    <property type="term" value="P:plant-type secondary cell wall biogenesis"/>
    <property type="evidence" value="ECO:0007669"/>
    <property type="project" value="TreeGrafter"/>
</dbReference>
<dbReference type="SUPFAM" id="SSF82153">
    <property type="entry name" value="FAS1 domain"/>
    <property type="match status" value="1"/>
</dbReference>
<feature type="region of interest" description="Disordered" evidence="10">
    <location>
        <begin position="28"/>
        <end position="69"/>
    </location>
</feature>
<dbReference type="InterPro" id="IPR036378">
    <property type="entry name" value="FAS1_dom_sf"/>
</dbReference>
<evidence type="ECO:0000256" key="10">
    <source>
        <dbReference type="SAM" id="MobiDB-lite"/>
    </source>
</evidence>
<evidence type="ECO:0000256" key="7">
    <source>
        <dbReference type="ARBA" id="ARBA00023136"/>
    </source>
</evidence>
<comment type="similarity">
    <text evidence="2">Belongs to the fasciclin-like AGP family.</text>
</comment>
<sequence length="294" mass="31081">MKRQALISLSFLLFFFYHSTGISLAQSPAQAPSKSEAQAPTKAQTPAKAPTSTPAVEPPSEVPLVQAPPHKALAGPTDVSKVLEKAGGFSVFIRLLKSTSVSIQIENQLNVSNTLTIFAPTNGAFSALKPGTLNSLSTEQKVQLVQYHILPSLVSLQNFQTLSNPVRTQASNIYDFPLNITVEGSWVNMSTGIVNTTISGTVYEDNQLAIYKVDKVLLPLGIFAPKPKPLAPAPTPVLKPKKETNSSSLSSSDDSDSPAAVSDTASTAFSLAGNGMAERIGVFVVGTIFILVSI</sequence>
<dbReference type="OrthoDB" id="286301at2759"/>
<evidence type="ECO:0000313" key="13">
    <source>
        <dbReference type="EMBL" id="EXC45355.1"/>
    </source>
</evidence>
<dbReference type="GO" id="GO:0005886">
    <property type="term" value="C:plasma membrane"/>
    <property type="evidence" value="ECO:0007669"/>
    <property type="project" value="UniProtKB-SubCell"/>
</dbReference>
<comment type="subcellular location">
    <subcellularLocation>
        <location evidence="1">Cell membrane</location>
        <topology evidence="1">Lipid-anchor</topology>
        <topology evidence="1">GPI-anchor</topology>
    </subcellularLocation>
</comment>
<dbReference type="PANTHER" id="PTHR32077:SF59">
    <property type="entry name" value="FASCICLIN-LIKE ARABINOGALACTAN PROTEIN 12"/>
    <property type="match status" value="1"/>
</dbReference>
<keyword evidence="4" id="KW-0336">GPI-anchor</keyword>
<dbReference type="PROSITE" id="PS50213">
    <property type="entry name" value="FAS1"/>
    <property type="match status" value="1"/>
</dbReference>
<protein>
    <recommendedName>
        <fullName evidence="12">FAS1 domain-containing protein</fullName>
    </recommendedName>
</protein>
<feature type="region of interest" description="Disordered" evidence="10">
    <location>
        <begin position="233"/>
        <end position="259"/>
    </location>
</feature>
<feature type="domain" description="FAS1" evidence="12">
    <location>
        <begin position="76"/>
        <end position="217"/>
    </location>
</feature>
<keyword evidence="3" id="KW-1003">Cell membrane</keyword>
<dbReference type="STRING" id="981085.W9T284"/>
<evidence type="ECO:0000256" key="8">
    <source>
        <dbReference type="ARBA" id="ARBA00023180"/>
    </source>
</evidence>